<gene>
    <name evidence="1" type="ORF">SKAU_G00304570</name>
</gene>
<protein>
    <submittedName>
        <fullName evidence="1">Uncharacterized protein</fullName>
    </submittedName>
</protein>
<evidence type="ECO:0000313" key="1">
    <source>
        <dbReference type="EMBL" id="KAJ8346264.1"/>
    </source>
</evidence>
<evidence type="ECO:0000313" key="2">
    <source>
        <dbReference type="Proteomes" id="UP001152622"/>
    </source>
</evidence>
<comment type="caution">
    <text evidence="1">The sequence shown here is derived from an EMBL/GenBank/DDBJ whole genome shotgun (WGS) entry which is preliminary data.</text>
</comment>
<dbReference type="AlphaFoldDB" id="A0A9Q1EWE6"/>
<dbReference type="Proteomes" id="UP001152622">
    <property type="component" value="Chromosome 12"/>
</dbReference>
<dbReference type="EMBL" id="JAINUF010000012">
    <property type="protein sequence ID" value="KAJ8346264.1"/>
    <property type="molecule type" value="Genomic_DNA"/>
</dbReference>
<name>A0A9Q1EWE6_SYNKA</name>
<reference evidence="1" key="1">
    <citation type="journal article" date="2023" name="Science">
        <title>Genome structures resolve the early diversification of teleost fishes.</title>
        <authorList>
            <person name="Parey E."/>
            <person name="Louis A."/>
            <person name="Montfort J."/>
            <person name="Bouchez O."/>
            <person name="Roques C."/>
            <person name="Iampietro C."/>
            <person name="Lluch J."/>
            <person name="Castinel A."/>
            <person name="Donnadieu C."/>
            <person name="Desvignes T."/>
            <person name="Floi Bucao C."/>
            <person name="Jouanno E."/>
            <person name="Wen M."/>
            <person name="Mejri S."/>
            <person name="Dirks R."/>
            <person name="Jansen H."/>
            <person name="Henkel C."/>
            <person name="Chen W.J."/>
            <person name="Zahm M."/>
            <person name="Cabau C."/>
            <person name="Klopp C."/>
            <person name="Thompson A.W."/>
            <person name="Robinson-Rechavi M."/>
            <person name="Braasch I."/>
            <person name="Lecointre G."/>
            <person name="Bobe J."/>
            <person name="Postlethwait J.H."/>
            <person name="Berthelot C."/>
            <person name="Roest Crollius H."/>
            <person name="Guiguen Y."/>
        </authorList>
    </citation>
    <scope>NUCLEOTIDE SEQUENCE</scope>
    <source>
        <strain evidence="1">WJC10195</strain>
    </source>
</reference>
<sequence>MGNGASPEVPVSAALLFSGDRCLCVETPVSPGPSFSLLAPGPVPRTHARAQTCLHLPAALLYYPPFTSLTSLGSEVRAIRWKRKD</sequence>
<organism evidence="1 2">
    <name type="scientific">Synaphobranchus kaupii</name>
    <name type="common">Kaup's arrowtooth eel</name>
    <dbReference type="NCBI Taxonomy" id="118154"/>
    <lineage>
        <taxon>Eukaryota</taxon>
        <taxon>Metazoa</taxon>
        <taxon>Chordata</taxon>
        <taxon>Craniata</taxon>
        <taxon>Vertebrata</taxon>
        <taxon>Euteleostomi</taxon>
        <taxon>Actinopterygii</taxon>
        <taxon>Neopterygii</taxon>
        <taxon>Teleostei</taxon>
        <taxon>Anguilliformes</taxon>
        <taxon>Synaphobranchidae</taxon>
        <taxon>Synaphobranchus</taxon>
    </lineage>
</organism>
<accession>A0A9Q1EWE6</accession>
<proteinExistence type="predicted"/>
<keyword evidence="2" id="KW-1185">Reference proteome</keyword>